<proteinExistence type="predicted"/>
<sequence>MADLLRRSGLQGIGTWLKKKVVEPAVEILSRGAEPKQLAFSTALGTTLGVFPIVGVTFFLCLLAIAVLGSSVNAPAVMLANFVATPIEISLMIVFLRFGEFLTGGAHFPLTSDALKKVLTGKGSKEILLSVVRAMLGWLVMAPFIMGLLYLILVPCFKVLVRKFSSAVSSPKKDDAPSYTEVLMLKVRDV</sequence>
<organism evidence="3 4">
    <name type="scientific">Cynara cardunculus var. scolymus</name>
    <name type="common">Globe artichoke</name>
    <name type="synonym">Cynara scolymus</name>
    <dbReference type="NCBI Taxonomy" id="59895"/>
    <lineage>
        <taxon>Eukaryota</taxon>
        <taxon>Viridiplantae</taxon>
        <taxon>Streptophyta</taxon>
        <taxon>Embryophyta</taxon>
        <taxon>Tracheophyta</taxon>
        <taxon>Spermatophyta</taxon>
        <taxon>Magnoliopsida</taxon>
        <taxon>eudicotyledons</taxon>
        <taxon>Gunneridae</taxon>
        <taxon>Pentapetalae</taxon>
        <taxon>asterids</taxon>
        <taxon>campanulids</taxon>
        <taxon>Asterales</taxon>
        <taxon>Asteraceae</taxon>
        <taxon>Carduoideae</taxon>
        <taxon>Cardueae</taxon>
        <taxon>Carduinae</taxon>
        <taxon>Cynara</taxon>
    </lineage>
</organism>
<evidence type="ECO:0000259" key="2">
    <source>
        <dbReference type="Pfam" id="PF09835"/>
    </source>
</evidence>
<dbReference type="AlphaFoldDB" id="A0A103XYT1"/>
<protein>
    <recommendedName>
        <fullName evidence="2">DUF2062 domain-containing protein</fullName>
    </recommendedName>
</protein>
<dbReference type="InterPro" id="IPR018639">
    <property type="entry name" value="DUF2062"/>
</dbReference>
<dbReference type="OrthoDB" id="1914153at2759"/>
<keyword evidence="4" id="KW-1185">Reference proteome</keyword>
<keyword evidence="1" id="KW-0812">Transmembrane</keyword>
<dbReference type="PANTHER" id="PTHR35102">
    <property type="entry name" value="E3 UBIQUITIN-PROTEIN LIGASE"/>
    <property type="match status" value="1"/>
</dbReference>
<gene>
    <name evidence="3" type="ORF">Ccrd_022402</name>
</gene>
<accession>A0A103XYT1</accession>
<dbReference type="STRING" id="59895.A0A103XYT1"/>
<keyword evidence="1" id="KW-1133">Transmembrane helix</keyword>
<feature type="transmembrane region" description="Helical" evidence="1">
    <location>
        <begin position="135"/>
        <end position="157"/>
    </location>
</feature>
<dbReference type="Gramene" id="KVH99366">
    <property type="protein sequence ID" value="KVH99366"/>
    <property type="gene ID" value="Ccrd_022402"/>
</dbReference>
<name>A0A103XYT1_CYNCS</name>
<comment type="caution">
    <text evidence="3">The sequence shown here is derived from an EMBL/GenBank/DDBJ whole genome shotgun (WGS) entry which is preliminary data.</text>
</comment>
<feature type="transmembrane region" description="Helical" evidence="1">
    <location>
        <begin position="76"/>
        <end position="98"/>
    </location>
</feature>
<dbReference type="Proteomes" id="UP000243975">
    <property type="component" value="Unassembled WGS sequence"/>
</dbReference>
<dbReference type="EMBL" id="LEKV01003584">
    <property type="protein sequence ID" value="KVH99366.1"/>
    <property type="molecule type" value="Genomic_DNA"/>
</dbReference>
<dbReference type="Pfam" id="PF09835">
    <property type="entry name" value="DUF2062"/>
    <property type="match status" value="1"/>
</dbReference>
<keyword evidence="1" id="KW-0472">Membrane</keyword>
<evidence type="ECO:0000313" key="3">
    <source>
        <dbReference type="EMBL" id="KVH99366.1"/>
    </source>
</evidence>
<dbReference type="PANTHER" id="PTHR35102:SF6">
    <property type="entry name" value="DUF2062 DOMAIN-CONTAINING PROTEIN"/>
    <property type="match status" value="1"/>
</dbReference>
<reference evidence="3 4" key="1">
    <citation type="journal article" date="2016" name="Sci. Rep.">
        <title>The genome sequence of the outbreeding globe artichoke constructed de novo incorporating a phase-aware low-pass sequencing strategy of F1 progeny.</title>
        <authorList>
            <person name="Scaglione D."/>
            <person name="Reyes-Chin-Wo S."/>
            <person name="Acquadro A."/>
            <person name="Froenicke L."/>
            <person name="Portis E."/>
            <person name="Beitel C."/>
            <person name="Tirone M."/>
            <person name="Mauro R."/>
            <person name="Lo Monaco A."/>
            <person name="Mauromicale G."/>
            <person name="Faccioli P."/>
            <person name="Cattivelli L."/>
            <person name="Rieseberg L."/>
            <person name="Michelmore R."/>
            <person name="Lanteri S."/>
        </authorList>
    </citation>
    <scope>NUCLEOTIDE SEQUENCE [LARGE SCALE GENOMIC DNA]</scope>
    <source>
        <strain evidence="3">2C</strain>
    </source>
</reference>
<feature type="domain" description="DUF2062" evidence="2">
    <location>
        <begin position="32"/>
        <end position="163"/>
    </location>
</feature>
<evidence type="ECO:0000313" key="4">
    <source>
        <dbReference type="Proteomes" id="UP000243975"/>
    </source>
</evidence>
<feature type="transmembrane region" description="Helical" evidence="1">
    <location>
        <begin position="48"/>
        <end position="69"/>
    </location>
</feature>
<evidence type="ECO:0000256" key="1">
    <source>
        <dbReference type="SAM" id="Phobius"/>
    </source>
</evidence>
<dbReference type="OMA" id="HPLRMVR"/>